<protein>
    <submittedName>
        <fullName evidence="2">Uncharacterized protein</fullName>
    </submittedName>
</protein>
<evidence type="ECO:0000256" key="1">
    <source>
        <dbReference type="SAM" id="Phobius"/>
    </source>
</evidence>
<gene>
    <name evidence="2" type="ORF">BKA15_002227</name>
</gene>
<reference evidence="2 3" key="1">
    <citation type="submission" date="2020-07" db="EMBL/GenBank/DDBJ databases">
        <title>Sequencing the genomes of 1000 actinobacteria strains.</title>
        <authorList>
            <person name="Klenk H.-P."/>
        </authorList>
    </citation>
    <scope>NUCLEOTIDE SEQUENCE [LARGE SCALE GENOMIC DNA]</scope>
    <source>
        <strain evidence="2 3">DSM 22083</strain>
    </source>
</reference>
<dbReference type="RefSeq" id="WP_179750699.1">
    <property type="nucleotide sequence ID" value="NZ_JACCBU010000001.1"/>
</dbReference>
<name>A0A7Y9I687_9ACTN</name>
<accession>A0A7Y9I687</accession>
<feature type="transmembrane region" description="Helical" evidence="1">
    <location>
        <begin position="17"/>
        <end position="38"/>
    </location>
</feature>
<dbReference type="EMBL" id="JACCBU010000001">
    <property type="protein sequence ID" value="NYE70898.1"/>
    <property type="molecule type" value="Genomic_DNA"/>
</dbReference>
<organism evidence="2 3">
    <name type="scientific">Microlunatus parietis</name>
    <dbReference type="NCBI Taxonomy" id="682979"/>
    <lineage>
        <taxon>Bacteria</taxon>
        <taxon>Bacillati</taxon>
        <taxon>Actinomycetota</taxon>
        <taxon>Actinomycetes</taxon>
        <taxon>Propionibacteriales</taxon>
        <taxon>Propionibacteriaceae</taxon>
        <taxon>Microlunatus</taxon>
    </lineage>
</organism>
<dbReference type="Proteomes" id="UP000569914">
    <property type="component" value="Unassembled WGS sequence"/>
</dbReference>
<proteinExistence type="predicted"/>
<feature type="transmembrane region" description="Helical" evidence="1">
    <location>
        <begin position="73"/>
        <end position="95"/>
    </location>
</feature>
<comment type="caution">
    <text evidence="2">The sequence shown here is derived from an EMBL/GenBank/DDBJ whole genome shotgun (WGS) entry which is preliminary data.</text>
</comment>
<evidence type="ECO:0000313" key="2">
    <source>
        <dbReference type="EMBL" id="NYE70898.1"/>
    </source>
</evidence>
<feature type="transmembrane region" description="Helical" evidence="1">
    <location>
        <begin position="152"/>
        <end position="171"/>
    </location>
</feature>
<sequence>MGDHLALDERRFELTRIVLRSLVLVQLGLVITGLLVPVTRTVDDEPEPLTAPGLFNAMARVSDPENLGAERGFFLVVAAVVVLALLGTGVVALLLLGGQWHPGRLPLLQYVLAGILILGALGLLLAGDWLGVEHPRSDRFILTEANTGGPAWGLWILLGAAAWAISLARGVQQLAE</sequence>
<evidence type="ECO:0000313" key="3">
    <source>
        <dbReference type="Proteomes" id="UP000569914"/>
    </source>
</evidence>
<keyword evidence="1" id="KW-0472">Membrane</keyword>
<keyword evidence="1" id="KW-0812">Transmembrane</keyword>
<keyword evidence="3" id="KW-1185">Reference proteome</keyword>
<keyword evidence="1" id="KW-1133">Transmembrane helix</keyword>
<dbReference type="AlphaFoldDB" id="A0A7Y9I687"/>
<feature type="transmembrane region" description="Helical" evidence="1">
    <location>
        <begin position="107"/>
        <end position="132"/>
    </location>
</feature>